<dbReference type="RefSeq" id="WP_171716669.1">
    <property type="nucleotide sequence ID" value="NZ_WHOB01000020.1"/>
</dbReference>
<reference evidence="1 2" key="1">
    <citation type="submission" date="2019-10" db="EMBL/GenBank/DDBJ databases">
        <title>Description of Paenibacillus terricola sp. nov.</title>
        <authorList>
            <person name="Carlier A."/>
            <person name="Qi S."/>
        </authorList>
    </citation>
    <scope>NUCLEOTIDE SEQUENCE [LARGE SCALE GENOMIC DNA]</scope>
    <source>
        <strain evidence="1 2">LMG 31459</strain>
    </source>
</reference>
<sequence length="141" mass="16130">MKFSDFDRETWEANGQFYDTCVIPYTGLQGTETPPETVAALERQRDFLDLVEKPFQGRVVTYPAVQYAGAESIALLNVLCQKVKSIGFQYVIVSSANEVLLTEEVYESDLLLCQPEMKRDSETPVSTRIRDEIQRLWLNVK</sequence>
<name>A0ABX1YCU9_9BACL</name>
<organism evidence="1 2">
    <name type="scientific">Paenibacillus phytohabitans</name>
    <dbReference type="NCBI Taxonomy" id="2654978"/>
    <lineage>
        <taxon>Bacteria</taxon>
        <taxon>Bacillati</taxon>
        <taxon>Bacillota</taxon>
        <taxon>Bacilli</taxon>
        <taxon>Bacillales</taxon>
        <taxon>Paenibacillaceae</taxon>
        <taxon>Paenibacillus</taxon>
    </lineage>
</organism>
<protein>
    <submittedName>
        <fullName evidence="1">DUF2487 family protein</fullName>
    </submittedName>
</protein>
<dbReference type="Pfam" id="PF10673">
    <property type="entry name" value="DUF2487"/>
    <property type="match status" value="1"/>
</dbReference>
<gene>
    <name evidence="1" type="ORF">GC101_06995</name>
</gene>
<proteinExistence type="predicted"/>
<dbReference type="InterPro" id="IPR019615">
    <property type="entry name" value="DUF2487"/>
</dbReference>
<evidence type="ECO:0000313" key="1">
    <source>
        <dbReference type="EMBL" id="NOU78626.1"/>
    </source>
</evidence>
<evidence type="ECO:0000313" key="2">
    <source>
        <dbReference type="Proteomes" id="UP000596857"/>
    </source>
</evidence>
<accession>A0ABX1YCU9</accession>
<comment type="caution">
    <text evidence="1">The sequence shown here is derived from an EMBL/GenBank/DDBJ whole genome shotgun (WGS) entry which is preliminary data.</text>
</comment>
<dbReference type="Proteomes" id="UP000596857">
    <property type="component" value="Unassembled WGS sequence"/>
</dbReference>
<keyword evidence="2" id="KW-1185">Reference proteome</keyword>
<dbReference type="EMBL" id="WHOB01000020">
    <property type="protein sequence ID" value="NOU78626.1"/>
    <property type="molecule type" value="Genomic_DNA"/>
</dbReference>